<reference evidence="1" key="1">
    <citation type="submission" date="2017-02" db="UniProtKB">
        <authorList>
            <consortium name="WormBaseParasite"/>
        </authorList>
    </citation>
    <scope>IDENTIFICATION</scope>
</reference>
<name>A0A0R3R9A0_9BILA</name>
<dbReference type="AlphaFoldDB" id="A0A0R3R9A0"/>
<accession>A0A0R3R9A0</accession>
<organism evidence="1">
    <name type="scientific">Brugia timori</name>
    <dbReference type="NCBI Taxonomy" id="42155"/>
    <lineage>
        <taxon>Eukaryota</taxon>
        <taxon>Metazoa</taxon>
        <taxon>Ecdysozoa</taxon>
        <taxon>Nematoda</taxon>
        <taxon>Chromadorea</taxon>
        <taxon>Rhabditida</taxon>
        <taxon>Spirurina</taxon>
        <taxon>Spiruromorpha</taxon>
        <taxon>Filarioidea</taxon>
        <taxon>Onchocercidae</taxon>
        <taxon>Brugia</taxon>
    </lineage>
</organism>
<protein>
    <submittedName>
        <fullName evidence="1">Secreted protein</fullName>
    </submittedName>
</protein>
<dbReference type="WBParaSite" id="BTMF_0001661001-mRNA-1">
    <property type="protein sequence ID" value="BTMF_0001661001-mRNA-1"/>
    <property type="gene ID" value="BTMF_0001661001"/>
</dbReference>
<proteinExistence type="predicted"/>
<sequence>MANCICALMVAIFKCAKEQSAILCGSKRGIRTKCDLIDSIHPINRSILIQLIYIHSIQLILFYYLLLINYFHFFISFVSSFSFAENLLYMVKAAIK</sequence>
<evidence type="ECO:0000313" key="1">
    <source>
        <dbReference type="WBParaSite" id="BTMF_0001661001-mRNA-1"/>
    </source>
</evidence>